<name>A0AAV7TD61_PLEWA</name>
<accession>A0AAV7TD61</accession>
<proteinExistence type="predicted"/>
<keyword evidence="3" id="KW-1185">Reference proteome</keyword>
<protein>
    <submittedName>
        <fullName evidence="2">Uncharacterized protein</fullName>
    </submittedName>
</protein>
<evidence type="ECO:0000313" key="3">
    <source>
        <dbReference type="Proteomes" id="UP001066276"/>
    </source>
</evidence>
<evidence type="ECO:0000313" key="2">
    <source>
        <dbReference type="EMBL" id="KAJ1174231.1"/>
    </source>
</evidence>
<evidence type="ECO:0000256" key="1">
    <source>
        <dbReference type="SAM" id="MobiDB-lite"/>
    </source>
</evidence>
<dbReference type="Proteomes" id="UP001066276">
    <property type="component" value="Chromosome 4_1"/>
</dbReference>
<gene>
    <name evidence="2" type="ORF">NDU88_006053</name>
</gene>
<feature type="region of interest" description="Disordered" evidence="1">
    <location>
        <begin position="14"/>
        <end position="78"/>
    </location>
</feature>
<comment type="caution">
    <text evidence="2">The sequence shown here is derived from an EMBL/GenBank/DDBJ whole genome shotgun (WGS) entry which is preliminary data.</text>
</comment>
<sequence>MKYWAYKTKRPAGAAPRAAVAKTQPPLTVAAEPRVQAGRPANTCLVPGKGGSGRSKRSVWPPPVDVTEEGGGGPRGLKAPPTYCYKEKGAIHLYPSLPWAPLYLNRKRSRSEDPQGPAAPN</sequence>
<organism evidence="2 3">
    <name type="scientific">Pleurodeles waltl</name>
    <name type="common">Iberian ribbed newt</name>
    <dbReference type="NCBI Taxonomy" id="8319"/>
    <lineage>
        <taxon>Eukaryota</taxon>
        <taxon>Metazoa</taxon>
        <taxon>Chordata</taxon>
        <taxon>Craniata</taxon>
        <taxon>Vertebrata</taxon>
        <taxon>Euteleostomi</taxon>
        <taxon>Amphibia</taxon>
        <taxon>Batrachia</taxon>
        <taxon>Caudata</taxon>
        <taxon>Salamandroidea</taxon>
        <taxon>Salamandridae</taxon>
        <taxon>Pleurodelinae</taxon>
        <taxon>Pleurodeles</taxon>
    </lineage>
</organism>
<dbReference type="EMBL" id="JANPWB010000007">
    <property type="protein sequence ID" value="KAJ1174231.1"/>
    <property type="molecule type" value="Genomic_DNA"/>
</dbReference>
<dbReference type="AlphaFoldDB" id="A0AAV7TD61"/>
<reference evidence="2" key="1">
    <citation type="journal article" date="2022" name="bioRxiv">
        <title>Sequencing and chromosome-scale assembly of the giantPleurodeles waltlgenome.</title>
        <authorList>
            <person name="Brown T."/>
            <person name="Elewa A."/>
            <person name="Iarovenko S."/>
            <person name="Subramanian E."/>
            <person name="Araus A.J."/>
            <person name="Petzold A."/>
            <person name="Susuki M."/>
            <person name="Suzuki K.-i.T."/>
            <person name="Hayashi T."/>
            <person name="Toyoda A."/>
            <person name="Oliveira C."/>
            <person name="Osipova E."/>
            <person name="Leigh N.D."/>
            <person name="Simon A."/>
            <person name="Yun M.H."/>
        </authorList>
    </citation>
    <scope>NUCLEOTIDE SEQUENCE</scope>
    <source>
        <strain evidence="2">20211129_DDA</strain>
        <tissue evidence="2">Liver</tissue>
    </source>
</reference>